<name>K0T0N0_THAOC</name>
<gene>
    <name evidence="2" type="ORF">THAOC_07901</name>
</gene>
<dbReference type="OrthoDB" id="2250022at2759"/>
<accession>K0T0N0</accession>
<evidence type="ECO:0000313" key="2">
    <source>
        <dbReference type="EMBL" id="EJK70719.1"/>
    </source>
</evidence>
<feature type="region of interest" description="Disordered" evidence="1">
    <location>
        <begin position="28"/>
        <end position="63"/>
    </location>
</feature>
<protein>
    <recommendedName>
        <fullName evidence="4">HNH domain-containing protein</fullName>
    </recommendedName>
</protein>
<dbReference type="eggNOG" id="KOG4373">
    <property type="taxonomic scope" value="Eukaryota"/>
</dbReference>
<comment type="caution">
    <text evidence="2">The sequence shown here is derived from an EMBL/GenBank/DDBJ whole genome shotgun (WGS) entry which is preliminary data.</text>
</comment>
<proteinExistence type="predicted"/>
<keyword evidence="3" id="KW-1185">Reference proteome</keyword>
<reference evidence="2 3" key="1">
    <citation type="journal article" date="2012" name="Genome Biol.">
        <title>Genome and low-iron response of an oceanic diatom adapted to chronic iron limitation.</title>
        <authorList>
            <person name="Lommer M."/>
            <person name="Specht M."/>
            <person name="Roy A.S."/>
            <person name="Kraemer L."/>
            <person name="Andreson R."/>
            <person name="Gutowska M.A."/>
            <person name="Wolf J."/>
            <person name="Bergner S.V."/>
            <person name="Schilhabel M.B."/>
            <person name="Klostermeier U.C."/>
            <person name="Beiko R.G."/>
            <person name="Rosenstiel P."/>
            <person name="Hippler M."/>
            <person name="Laroche J."/>
        </authorList>
    </citation>
    <scope>NUCLEOTIDE SEQUENCE [LARGE SCALE GENOMIC DNA]</scope>
    <source>
        <strain evidence="2 3">CCMP1005</strain>
    </source>
</reference>
<dbReference type="EMBL" id="AGNL01008133">
    <property type="protein sequence ID" value="EJK70719.1"/>
    <property type="molecule type" value="Genomic_DNA"/>
</dbReference>
<feature type="compositionally biased region" description="Polar residues" evidence="1">
    <location>
        <begin position="40"/>
        <end position="53"/>
    </location>
</feature>
<evidence type="ECO:0000313" key="3">
    <source>
        <dbReference type="Proteomes" id="UP000266841"/>
    </source>
</evidence>
<sequence length="352" mass="40327">MKSNNSSSSLALSAALVVLVSSLLVASRRRRKRRDDDGSHTSSDTCGNDTTADTAAPSCPLGVNEEYLPSHVRREMHKHRKRMSKAAMLSMKTPMYDNVFMLSTEGQPMCTISMKKAKWYLKKGIAEWSSLPEHKQWTPEEKEGGAKCIRLLFEHNGSKERDTTSPESVYLRSVKKNICVSCGDDGHHMRHYIIPYAYRSLLPNEYKSHMSHDICILCPECHVDCERHSKRRMKQMERDLRTRLGREYNEPAMIEDPILYHVRSCALALVKSRERMPLERIKEYEVVVREYLASTCEIDSEEELTKAELEKACAVNHKVKNRKSPRICVCASSSALTRIIENMKQTSSADRR</sequence>
<evidence type="ECO:0000256" key="1">
    <source>
        <dbReference type="SAM" id="MobiDB-lite"/>
    </source>
</evidence>
<organism evidence="2 3">
    <name type="scientific">Thalassiosira oceanica</name>
    <name type="common">Marine diatom</name>
    <dbReference type="NCBI Taxonomy" id="159749"/>
    <lineage>
        <taxon>Eukaryota</taxon>
        <taxon>Sar</taxon>
        <taxon>Stramenopiles</taxon>
        <taxon>Ochrophyta</taxon>
        <taxon>Bacillariophyta</taxon>
        <taxon>Coscinodiscophyceae</taxon>
        <taxon>Thalassiosirophycidae</taxon>
        <taxon>Thalassiosirales</taxon>
        <taxon>Thalassiosiraceae</taxon>
        <taxon>Thalassiosira</taxon>
    </lineage>
</organism>
<dbReference type="AlphaFoldDB" id="K0T0N0"/>
<evidence type="ECO:0008006" key="4">
    <source>
        <dbReference type="Google" id="ProtNLM"/>
    </source>
</evidence>
<dbReference type="Proteomes" id="UP000266841">
    <property type="component" value="Unassembled WGS sequence"/>
</dbReference>